<dbReference type="AlphaFoldDB" id="A0A7H0VAJ5"/>
<dbReference type="RefSeq" id="WP_210757310.1">
    <property type="nucleotide sequence ID" value="NZ_CP060139.1"/>
</dbReference>
<dbReference type="KEGG" id="chyd:H4K34_10150"/>
<evidence type="ECO:0000256" key="9">
    <source>
        <dbReference type="ARBA" id="ARBA00093467"/>
    </source>
</evidence>
<dbReference type="Pfam" id="PF00271">
    <property type="entry name" value="Helicase_C"/>
    <property type="match status" value="1"/>
</dbReference>
<evidence type="ECO:0000256" key="7">
    <source>
        <dbReference type="ARBA" id="ARBA00023204"/>
    </source>
</evidence>
<name>A0A7H0VAJ5_9FLAO</name>
<gene>
    <name evidence="12" type="ORF">H4K34_10150</name>
</gene>
<proteinExistence type="inferred from homology"/>
<dbReference type="SUPFAM" id="SSF52540">
    <property type="entry name" value="P-loop containing nucleoside triphosphate hydrolases"/>
    <property type="match status" value="1"/>
</dbReference>
<evidence type="ECO:0000259" key="10">
    <source>
        <dbReference type="PROSITE" id="PS51192"/>
    </source>
</evidence>
<dbReference type="SMART" id="SM00487">
    <property type="entry name" value="DEXDc"/>
    <property type="match status" value="1"/>
</dbReference>
<evidence type="ECO:0000256" key="8">
    <source>
        <dbReference type="ARBA" id="ARBA00023235"/>
    </source>
</evidence>
<accession>A0A7H0VAJ5</accession>
<feature type="domain" description="Helicase C-terminal" evidence="11">
    <location>
        <begin position="239"/>
        <end position="398"/>
    </location>
</feature>
<keyword evidence="7" id="KW-0234">DNA repair</keyword>
<dbReference type="GO" id="GO:0016874">
    <property type="term" value="F:ligase activity"/>
    <property type="evidence" value="ECO:0007669"/>
    <property type="project" value="UniProtKB-KW"/>
</dbReference>
<keyword evidence="8" id="KW-0413">Isomerase</keyword>
<dbReference type="EMBL" id="CP060139">
    <property type="protein sequence ID" value="QNR22743.1"/>
    <property type="molecule type" value="Genomic_DNA"/>
</dbReference>
<dbReference type="NCBIfam" id="TIGR04121">
    <property type="entry name" value="DEXH_lig_assoc"/>
    <property type="match status" value="1"/>
</dbReference>
<organism evidence="12 13">
    <name type="scientific">Croceimicrobium hydrocarbonivorans</name>
    <dbReference type="NCBI Taxonomy" id="2761580"/>
    <lineage>
        <taxon>Bacteria</taxon>
        <taxon>Pseudomonadati</taxon>
        <taxon>Bacteroidota</taxon>
        <taxon>Flavobacteriia</taxon>
        <taxon>Flavobacteriales</taxon>
        <taxon>Owenweeksiaceae</taxon>
        <taxon>Croceimicrobium</taxon>
    </lineage>
</organism>
<evidence type="ECO:0000256" key="3">
    <source>
        <dbReference type="ARBA" id="ARBA00022801"/>
    </source>
</evidence>
<comment type="similarity">
    <text evidence="9">Belongs to the Lhr helicase family. Lhr-Core subfamily.</text>
</comment>
<keyword evidence="5" id="KW-0067">ATP-binding</keyword>
<evidence type="ECO:0000256" key="1">
    <source>
        <dbReference type="ARBA" id="ARBA00022741"/>
    </source>
</evidence>
<keyword evidence="2" id="KW-0227">DNA damage</keyword>
<evidence type="ECO:0000256" key="5">
    <source>
        <dbReference type="ARBA" id="ARBA00022840"/>
    </source>
</evidence>
<dbReference type="SMART" id="SM00490">
    <property type="entry name" value="HELICc"/>
    <property type="match status" value="1"/>
</dbReference>
<dbReference type="GO" id="GO:0005524">
    <property type="term" value="F:ATP binding"/>
    <property type="evidence" value="ECO:0007669"/>
    <property type="project" value="UniProtKB-KW"/>
</dbReference>
<feature type="domain" description="Helicase ATP-binding" evidence="10">
    <location>
        <begin position="27"/>
        <end position="203"/>
    </location>
</feature>
<keyword evidence="12" id="KW-0436">Ligase</keyword>
<dbReference type="GO" id="GO:0016887">
    <property type="term" value="F:ATP hydrolysis activity"/>
    <property type="evidence" value="ECO:0007669"/>
    <property type="project" value="TreeGrafter"/>
</dbReference>
<dbReference type="Gene3D" id="3.40.50.300">
    <property type="entry name" value="P-loop containing nucleotide triphosphate hydrolases"/>
    <property type="match status" value="2"/>
</dbReference>
<dbReference type="PANTHER" id="PTHR47962:SF3">
    <property type="entry name" value="LARGE ATP-DEPENDENT HELICASE-RELATED PROTEIN"/>
    <property type="match status" value="1"/>
</dbReference>
<dbReference type="GO" id="GO:0003677">
    <property type="term" value="F:DNA binding"/>
    <property type="evidence" value="ECO:0007669"/>
    <property type="project" value="UniProtKB-KW"/>
</dbReference>
<dbReference type="InterPro" id="IPR052511">
    <property type="entry name" value="ATP-dep_Helicase"/>
</dbReference>
<evidence type="ECO:0000256" key="2">
    <source>
        <dbReference type="ARBA" id="ARBA00022763"/>
    </source>
</evidence>
<dbReference type="PROSITE" id="PS51192">
    <property type="entry name" value="HELICASE_ATP_BIND_1"/>
    <property type="match status" value="1"/>
</dbReference>
<evidence type="ECO:0000256" key="6">
    <source>
        <dbReference type="ARBA" id="ARBA00023125"/>
    </source>
</evidence>
<dbReference type="InterPro" id="IPR001650">
    <property type="entry name" value="Helicase_C-like"/>
</dbReference>
<dbReference type="InterPro" id="IPR011545">
    <property type="entry name" value="DEAD/DEAH_box_helicase_dom"/>
</dbReference>
<evidence type="ECO:0000259" key="11">
    <source>
        <dbReference type="PROSITE" id="PS51194"/>
    </source>
</evidence>
<dbReference type="PANTHER" id="PTHR47962">
    <property type="entry name" value="ATP-DEPENDENT HELICASE LHR-RELATED-RELATED"/>
    <property type="match status" value="1"/>
</dbReference>
<dbReference type="InterPro" id="IPR045628">
    <property type="entry name" value="Lhr_WH_dom"/>
</dbReference>
<evidence type="ECO:0000256" key="4">
    <source>
        <dbReference type="ARBA" id="ARBA00022806"/>
    </source>
</evidence>
<dbReference type="CDD" id="cd18796">
    <property type="entry name" value="SF2_C_LHR"/>
    <property type="match status" value="1"/>
</dbReference>
<dbReference type="InterPro" id="IPR026362">
    <property type="entry name" value="DEXH_lig_assoc"/>
</dbReference>
<dbReference type="InterPro" id="IPR017170">
    <property type="entry name" value="Lhr-like"/>
</dbReference>
<protein>
    <submittedName>
        <fullName evidence="12">Ligase-associated DNA damage response DEXH box helicase</fullName>
    </submittedName>
</protein>
<keyword evidence="4" id="KW-0347">Helicase</keyword>
<sequence>MKLDLKAAEKWFASQNWEAAAFQEAAWQAYAEGKNGIVNAPTGSGKTYSLLLPILVRESKGKGLRAIWITPIRALAKEIRQSAERAIEGMGLDFTVGIRTGDTSTAERNRQKKQMPNLLITTPESLHLLLAGKQNQQTFRHLHSVVVDEWHELMGSKRAVQMELALSRLRGINPQLQSWGISATIGNMEEALDVLLGPKFPEDLKTMIRSGTRKKIEVESVLPDTIEVLPWAGHLGIKMLEKVIPILEASESTLIFTNTRSQSEIWYQRILDVAPQMAGLMAMHHGSISKELRNWVEDALYTGQLKAVVCTSSLDLGVDFRPVETIIQVGSPKGVARFMQRAGRSGHQPGATSKIYFVPTHSLELVEAAALRSAIEEELIEERYPYLRSFDVLVQYLVSLAVGDGFYPEEIFPEIRSTFSYQSLREEEWAWCLKFVCDGGASLESYDEYHKVEIEEDGKYVVNRRRTAMRHRMSIGTIVGDGVVKIKFEGGGYLGTIEEYFISRLKPGDAFWFAGRNLELVRFKGMEAQVKLSRSGKGQVPSWQGGRMPLSAQMGMMLRKKLEESHSHSSKDPELQLIKPLWEVQEERSIIPKREQLLIERFHSQEGHHLFIYPFEGRAVHEGMSALLAYRISLLESISASIAMNDYGFELLSDKALPIEEALDTDIFSLQDLREDIMHSVNAIELAGRRFRDIAVISGLVYRGYPGEPVKEKHLQSNSSLIFKVLNDYEPDNLLLQQSYEEALEFQLEEGRLRQALERINGQEIVIKDLEKPSPFCFPIMVDRLRERLTNESLEERVKKMQIDLS</sequence>
<dbReference type="InterPro" id="IPR013701">
    <property type="entry name" value="Lhr-like_DEAD/DEAH_assoc"/>
</dbReference>
<dbReference type="GO" id="GO:0004386">
    <property type="term" value="F:helicase activity"/>
    <property type="evidence" value="ECO:0007669"/>
    <property type="project" value="UniProtKB-KW"/>
</dbReference>
<dbReference type="PROSITE" id="PS51194">
    <property type="entry name" value="HELICASE_CTER"/>
    <property type="match status" value="1"/>
</dbReference>
<keyword evidence="3" id="KW-0378">Hydrolase</keyword>
<dbReference type="Pfam" id="PF08494">
    <property type="entry name" value="DEAD_assoc"/>
    <property type="match status" value="1"/>
</dbReference>
<dbReference type="Pfam" id="PF19306">
    <property type="entry name" value="WHD_Lhr"/>
    <property type="match status" value="1"/>
</dbReference>
<dbReference type="InterPro" id="IPR014001">
    <property type="entry name" value="Helicase_ATP-bd"/>
</dbReference>
<evidence type="ECO:0000313" key="13">
    <source>
        <dbReference type="Proteomes" id="UP000516305"/>
    </source>
</evidence>
<dbReference type="PIRSF" id="PIRSF037307">
    <property type="entry name" value="Lhr-like_helic_prd"/>
    <property type="match status" value="1"/>
</dbReference>
<keyword evidence="13" id="KW-1185">Reference proteome</keyword>
<keyword evidence="6" id="KW-0238">DNA-binding</keyword>
<reference evidence="12 13" key="1">
    <citation type="submission" date="2020-08" db="EMBL/GenBank/DDBJ databases">
        <title>Croceimicrobium hydrocarbonivorans gen. nov., sp. nov., a novel marine bacterium isolated from a bacterial consortium that degrades polyethylene terephthalate.</title>
        <authorList>
            <person name="Liu R."/>
        </authorList>
    </citation>
    <scope>NUCLEOTIDE SEQUENCE [LARGE SCALE GENOMIC DNA]</scope>
    <source>
        <strain evidence="12 13">A20-9</strain>
    </source>
</reference>
<dbReference type="InterPro" id="IPR027417">
    <property type="entry name" value="P-loop_NTPase"/>
</dbReference>
<dbReference type="Proteomes" id="UP000516305">
    <property type="component" value="Chromosome"/>
</dbReference>
<evidence type="ECO:0000313" key="12">
    <source>
        <dbReference type="EMBL" id="QNR22743.1"/>
    </source>
</evidence>
<dbReference type="Pfam" id="PF00270">
    <property type="entry name" value="DEAD"/>
    <property type="match status" value="1"/>
</dbReference>
<dbReference type="GO" id="GO:0006281">
    <property type="term" value="P:DNA repair"/>
    <property type="evidence" value="ECO:0007669"/>
    <property type="project" value="UniProtKB-KW"/>
</dbReference>
<keyword evidence="1" id="KW-0547">Nucleotide-binding</keyword>